<sequence length="308" mass="36269">MEKFKRRVNDWKNKSLSFMGRTQLIRSVFGSMHVYWASVFILPTILMLVMRGFLWCQGEIKKGKAKVAWEVVCLPRKEGGLGIRRLEIFNKALIASHIWSLLSDVLGLAKDLASPSLGPLSNIVSNRNIYSAGFRKDSKVYEIIHHDAWTWPNDWLVKYPILVNVASPLLSEATDSLGLIHLNKDMSFLVDAIWECIRPRFNEIEWFHVVWFSHQIPRHAIHLWLVIKRKLKTQDLLRHWDVWENLKRFTCINNLPWDLNSIVNFLIPLAKMRSIRSVICKLVFAASCYFIWQERKYRLFKKVKRTHD</sequence>
<keyword evidence="1" id="KW-0812">Transmembrane</keyword>
<evidence type="ECO:0000313" key="3">
    <source>
        <dbReference type="EMBL" id="GJT75459.1"/>
    </source>
</evidence>
<feature type="transmembrane region" description="Helical" evidence="1">
    <location>
        <begin position="274"/>
        <end position="292"/>
    </location>
</feature>
<feature type="domain" description="Reverse transcriptase zinc-binding" evidence="2">
    <location>
        <begin position="188"/>
        <end position="245"/>
    </location>
</feature>
<keyword evidence="4" id="KW-1185">Reference proteome</keyword>
<dbReference type="Proteomes" id="UP001151760">
    <property type="component" value="Unassembled WGS sequence"/>
</dbReference>
<dbReference type="PANTHER" id="PTHR33116">
    <property type="entry name" value="REVERSE TRANSCRIPTASE ZINC-BINDING DOMAIN-CONTAINING PROTEIN-RELATED-RELATED"/>
    <property type="match status" value="1"/>
</dbReference>
<evidence type="ECO:0000256" key="1">
    <source>
        <dbReference type="SAM" id="Phobius"/>
    </source>
</evidence>
<gene>
    <name evidence="3" type="ORF">Tco_1042184</name>
</gene>
<name>A0ABQ5GJ23_9ASTR</name>
<dbReference type="PANTHER" id="PTHR33116:SF78">
    <property type="entry name" value="OS12G0587133 PROTEIN"/>
    <property type="match status" value="1"/>
</dbReference>
<evidence type="ECO:0000259" key="2">
    <source>
        <dbReference type="Pfam" id="PF13966"/>
    </source>
</evidence>
<evidence type="ECO:0000313" key="4">
    <source>
        <dbReference type="Proteomes" id="UP001151760"/>
    </source>
</evidence>
<keyword evidence="1" id="KW-0472">Membrane</keyword>
<accession>A0ABQ5GJ23</accession>
<comment type="caution">
    <text evidence="3">The sequence shown here is derived from an EMBL/GenBank/DDBJ whole genome shotgun (WGS) entry which is preliminary data.</text>
</comment>
<dbReference type="EMBL" id="BQNB010018532">
    <property type="protein sequence ID" value="GJT75459.1"/>
    <property type="molecule type" value="Genomic_DNA"/>
</dbReference>
<reference evidence="3" key="2">
    <citation type="submission" date="2022-01" db="EMBL/GenBank/DDBJ databases">
        <authorList>
            <person name="Yamashiro T."/>
            <person name="Shiraishi A."/>
            <person name="Satake H."/>
            <person name="Nakayama K."/>
        </authorList>
    </citation>
    <scope>NUCLEOTIDE SEQUENCE</scope>
</reference>
<keyword evidence="1" id="KW-1133">Transmembrane helix</keyword>
<proteinExistence type="predicted"/>
<dbReference type="InterPro" id="IPR026960">
    <property type="entry name" value="RVT-Znf"/>
</dbReference>
<feature type="transmembrane region" description="Helical" evidence="1">
    <location>
        <begin position="34"/>
        <end position="54"/>
    </location>
</feature>
<organism evidence="3 4">
    <name type="scientific">Tanacetum coccineum</name>
    <dbReference type="NCBI Taxonomy" id="301880"/>
    <lineage>
        <taxon>Eukaryota</taxon>
        <taxon>Viridiplantae</taxon>
        <taxon>Streptophyta</taxon>
        <taxon>Embryophyta</taxon>
        <taxon>Tracheophyta</taxon>
        <taxon>Spermatophyta</taxon>
        <taxon>Magnoliopsida</taxon>
        <taxon>eudicotyledons</taxon>
        <taxon>Gunneridae</taxon>
        <taxon>Pentapetalae</taxon>
        <taxon>asterids</taxon>
        <taxon>campanulids</taxon>
        <taxon>Asterales</taxon>
        <taxon>Asteraceae</taxon>
        <taxon>Asteroideae</taxon>
        <taxon>Anthemideae</taxon>
        <taxon>Anthemidinae</taxon>
        <taxon>Tanacetum</taxon>
    </lineage>
</organism>
<dbReference type="Pfam" id="PF13966">
    <property type="entry name" value="zf-RVT"/>
    <property type="match status" value="1"/>
</dbReference>
<protein>
    <recommendedName>
        <fullName evidence="2">Reverse transcriptase zinc-binding domain-containing protein</fullName>
    </recommendedName>
</protein>
<reference evidence="3" key="1">
    <citation type="journal article" date="2022" name="Int. J. Mol. Sci.">
        <title>Draft Genome of Tanacetum Coccineum: Genomic Comparison of Closely Related Tanacetum-Family Plants.</title>
        <authorList>
            <person name="Yamashiro T."/>
            <person name="Shiraishi A."/>
            <person name="Nakayama K."/>
            <person name="Satake H."/>
        </authorList>
    </citation>
    <scope>NUCLEOTIDE SEQUENCE</scope>
</reference>